<sequence>MSGRTRLGGGAGSWRAALLLWLIAWLAPASAQPLLGQGDTADSIAVVIGNRTYLNTVPVDFAGNDADAMRDFLVRSLGFREQNVVVLKDATRNQLEDWFGSEAEPQAGKLWLRAKAGRSDVFVYYSGHGVPDLKTRQAFLLPSDGNPDRASSGYGLETLYRNLDMIKGKVGPSRQVVVMLDACFTGETGRSDGKGLLAVSAPGFQPTKPRTGGGVVKLVATSGSAPANWDAQNKLGLFTSRFLMGAAGLAAPAPAEANDNRSGQVSWSELQAYVTREVVETAQRESRREQVPEIDAAAFNLPLRAPVPAVSRAVAGVRDEAKWRKAQGEGSRAGYERYVGSCGEVCAHKDQALEAALGMVKDSLGVSQKSADELAWTRLSAQSRYQDYLADCEARGGICAYQQVARAYLKIIAPPGASPAEPRAQAGFASRNTDDASSSDRPGSDCGTNCQGASGLPTRGRDLEERRAPGKLAAVDTQSPAELKPSSEDAHRIAGQYTGLVSRRRLDGTQLPPRRYVVSMNAQLSGGTIKIYNQDGSIRFTLVLRGKMTSPGTFLGQGILASGSSSYRPDDVRIDFAESGASAKWNHHDGEKEAGTGILLRQ</sequence>
<dbReference type="Proteomes" id="UP001055125">
    <property type="component" value="Unassembled WGS sequence"/>
</dbReference>
<evidence type="ECO:0000313" key="4">
    <source>
        <dbReference type="Proteomes" id="UP001055125"/>
    </source>
</evidence>
<dbReference type="EMBL" id="BPQP01000028">
    <property type="protein sequence ID" value="GJD94719.1"/>
    <property type="molecule type" value="Genomic_DNA"/>
</dbReference>
<feature type="domain" description="Peptidase C14 caspase" evidence="2">
    <location>
        <begin position="44"/>
        <end position="296"/>
    </location>
</feature>
<gene>
    <name evidence="3" type="ORF">OCOJLMKI_1922</name>
</gene>
<accession>A0ABQ4RVH1</accession>
<dbReference type="Gene3D" id="3.40.50.1460">
    <property type="match status" value="1"/>
</dbReference>
<evidence type="ECO:0000313" key="3">
    <source>
        <dbReference type="EMBL" id="GJD94719.1"/>
    </source>
</evidence>
<name>A0ABQ4RVH1_9HYPH</name>
<feature type="compositionally biased region" description="Basic and acidic residues" evidence="1">
    <location>
        <begin position="459"/>
        <end position="468"/>
    </location>
</feature>
<evidence type="ECO:0000259" key="2">
    <source>
        <dbReference type="Pfam" id="PF00656"/>
    </source>
</evidence>
<proteinExistence type="predicted"/>
<evidence type="ECO:0000256" key="1">
    <source>
        <dbReference type="SAM" id="MobiDB-lite"/>
    </source>
</evidence>
<reference evidence="3" key="2">
    <citation type="submission" date="2021-08" db="EMBL/GenBank/DDBJ databases">
        <authorList>
            <person name="Tani A."/>
            <person name="Ola A."/>
            <person name="Ogura Y."/>
            <person name="Katsura K."/>
            <person name="Hayashi T."/>
        </authorList>
    </citation>
    <scope>NUCLEOTIDE SEQUENCE</scope>
    <source>
        <strain evidence="3">DSM 19015</strain>
    </source>
</reference>
<organism evidence="3 4">
    <name type="scientific">Methylobacterium iners</name>
    <dbReference type="NCBI Taxonomy" id="418707"/>
    <lineage>
        <taxon>Bacteria</taxon>
        <taxon>Pseudomonadati</taxon>
        <taxon>Pseudomonadota</taxon>
        <taxon>Alphaproteobacteria</taxon>
        <taxon>Hyphomicrobiales</taxon>
        <taxon>Methylobacteriaceae</taxon>
        <taxon>Methylobacterium</taxon>
    </lineage>
</organism>
<dbReference type="Pfam" id="PF00656">
    <property type="entry name" value="Peptidase_C14"/>
    <property type="match status" value="1"/>
</dbReference>
<protein>
    <recommendedName>
        <fullName evidence="2">Peptidase C14 caspase domain-containing protein</fullName>
    </recommendedName>
</protein>
<dbReference type="InterPro" id="IPR029030">
    <property type="entry name" value="Caspase-like_dom_sf"/>
</dbReference>
<feature type="region of interest" description="Disordered" evidence="1">
    <location>
        <begin position="419"/>
        <end position="491"/>
    </location>
</feature>
<dbReference type="RefSeq" id="WP_238243889.1">
    <property type="nucleotide sequence ID" value="NZ_BPQP01000028.1"/>
</dbReference>
<keyword evidence="4" id="KW-1185">Reference proteome</keyword>
<dbReference type="InterPro" id="IPR011600">
    <property type="entry name" value="Pept_C14_caspase"/>
</dbReference>
<reference evidence="3" key="1">
    <citation type="journal article" date="2021" name="Front. Microbiol.">
        <title>Comprehensive Comparative Genomics and Phenotyping of Methylobacterium Species.</title>
        <authorList>
            <person name="Alessa O."/>
            <person name="Ogura Y."/>
            <person name="Fujitani Y."/>
            <person name="Takami H."/>
            <person name="Hayashi T."/>
            <person name="Sahin N."/>
            <person name="Tani A."/>
        </authorList>
    </citation>
    <scope>NUCLEOTIDE SEQUENCE</scope>
    <source>
        <strain evidence="3">DSM 19015</strain>
    </source>
</reference>
<comment type="caution">
    <text evidence="3">The sequence shown here is derived from an EMBL/GenBank/DDBJ whole genome shotgun (WGS) entry which is preliminary data.</text>
</comment>
<dbReference type="SUPFAM" id="SSF52129">
    <property type="entry name" value="Caspase-like"/>
    <property type="match status" value="1"/>
</dbReference>
<feature type="compositionally biased region" description="Polar residues" evidence="1">
    <location>
        <begin position="435"/>
        <end position="452"/>
    </location>
</feature>